<keyword evidence="6" id="KW-1185">Reference proteome</keyword>
<dbReference type="KEGG" id="bcom:BAUCODRAFT_416098"/>
<feature type="active site" description="Nucleophile" evidence="1">
    <location>
        <position position="224"/>
    </location>
</feature>
<evidence type="ECO:0000313" key="5">
    <source>
        <dbReference type="EMBL" id="EMC98192.1"/>
    </source>
</evidence>
<feature type="compositionally biased region" description="Polar residues" evidence="4">
    <location>
        <begin position="1"/>
        <end position="18"/>
    </location>
</feature>
<evidence type="ECO:0000313" key="6">
    <source>
        <dbReference type="Proteomes" id="UP000011761"/>
    </source>
</evidence>
<dbReference type="GO" id="GO:0017005">
    <property type="term" value="F:3'-tyrosyl-DNA phosphodiesterase activity"/>
    <property type="evidence" value="ECO:0007669"/>
    <property type="project" value="TreeGrafter"/>
</dbReference>
<organism evidence="5 6">
    <name type="scientific">Baudoinia panamericana (strain UAMH 10762)</name>
    <name type="common">Angels' share fungus</name>
    <name type="synonym">Baudoinia compniacensis (strain UAMH 10762)</name>
    <dbReference type="NCBI Taxonomy" id="717646"/>
    <lineage>
        <taxon>Eukaryota</taxon>
        <taxon>Fungi</taxon>
        <taxon>Dikarya</taxon>
        <taxon>Ascomycota</taxon>
        <taxon>Pezizomycotina</taxon>
        <taxon>Dothideomycetes</taxon>
        <taxon>Dothideomycetidae</taxon>
        <taxon>Mycosphaerellales</taxon>
        <taxon>Teratosphaeriaceae</taxon>
        <taxon>Baudoinia</taxon>
    </lineage>
</organism>
<dbReference type="EMBL" id="KB445553">
    <property type="protein sequence ID" value="EMC98192.1"/>
    <property type="molecule type" value="Genomic_DNA"/>
</dbReference>
<evidence type="ECO:0000256" key="2">
    <source>
        <dbReference type="PIRSR" id="PIRSR610347-2"/>
    </source>
</evidence>
<protein>
    <recommendedName>
        <fullName evidence="7">PLD phosphodiesterase domain-containing protein</fullName>
    </recommendedName>
</protein>
<feature type="region of interest" description="Disordered" evidence="4">
    <location>
        <begin position="81"/>
        <end position="119"/>
    </location>
</feature>
<dbReference type="Gene3D" id="3.30.870.10">
    <property type="entry name" value="Endonuclease Chain A"/>
    <property type="match status" value="2"/>
</dbReference>
<feature type="region of interest" description="Disordered" evidence="4">
    <location>
        <begin position="1"/>
        <end position="58"/>
    </location>
</feature>
<dbReference type="CDD" id="cd09122">
    <property type="entry name" value="PLDc_Tdp1_1"/>
    <property type="match status" value="1"/>
</dbReference>
<dbReference type="GO" id="GO:0006281">
    <property type="term" value="P:DNA repair"/>
    <property type="evidence" value="ECO:0007669"/>
    <property type="project" value="InterPro"/>
</dbReference>
<evidence type="ECO:0008006" key="7">
    <source>
        <dbReference type="Google" id="ProtNLM"/>
    </source>
</evidence>
<dbReference type="STRING" id="717646.M2LUE2"/>
<dbReference type="Pfam" id="PF06087">
    <property type="entry name" value="Tyr-DNA_phospho"/>
    <property type="match status" value="1"/>
</dbReference>
<dbReference type="eggNOG" id="ENOG502SCBZ">
    <property type="taxonomic scope" value="Eukaryota"/>
</dbReference>
<dbReference type="RefSeq" id="XP_007674938.1">
    <property type="nucleotide sequence ID" value="XM_007676748.1"/>
</dbReference>
<feature type="compositionally biased region" description="Basic and acidic residues" evidence="4">
    <location>
        <begin position="100"/>
        <end position="114"/>
    </location>
</feature>
<feature type="binding site" evidence="2">
    <location>
        <position position="226"/>
    </location>
    <ligand>
        <name>substrate</name>
    </ligand>
</feature>
<dbReference type="OMA" id="FPPMDGQ"/>
<dbReference type="AlphaFoldDB" id="M2LUE2"/>
<feature type="compositionally biased region" description="Low complexity" evidence="4">
    <location>
        <begin position="90"/>
        <end position="99"/>
    </location>
</feature>
<dbReference type="SUPFAM" id="SSF56024">
    <property type="entry name" value="Phospholipase D/nuclease"/>
    <property type="match status" value="2"/>
</dbReference>
<dbReference type="GO" id="GO:0005634">
    <property type="term" value="C:nucleus"/>
    <property type="evidence" value="ECO:0007669"/>
    <property type="project" value="InterPro"/>
</dbReference>
<dbReference type="OrthoDB" id="47785at2759"/>
<dbReference type="PANTHER" id="PTHR12415:SF4">
    <property type="entry name" value="TYROSYL-DNA PHOSPHODIESTERASE DOMAIN-CONTAINING PROTEIN"/>
    <property type="match status" value="1"/>
</dbReference>
<feature type="site" description="Interaction with DNA" evidence="3">
    <location>
        <position position="495"/>
    </location>
</feature>
<proteinExistence type="predicted"/>
<feature type="binding site" evidence="2">
    <location>
        <position position="469"/>
    </location>
    <ligand>
        <name>substrate</name>
    </ligand>
</feature>
<dbReference type="GO" id="GO:0003690">
    <property type="term" value="F:double-stranded DNA binding"/>
    <property type="evidence" value="ECO:0007669"/>
    <property type="project" value="TreeGrafter"/>
</dbReference>
<evidence type="ECO:0000256" key="3">
    <source>
        <dbReference type="PIRSR" id="PIRSR610347-3"/>
    </source>
</evidence>
<evidence type="ECO:0000256" key="4">
    <source>
        <dbReference type="SAM" id="MobiDB-lite"/>
    </source>
</evidence>
<feature type="region of interest" description="Disordered" evidence="4">
    <location>
        <begin position="535"/>
        <end position="573"/>
    </location>
</feature>
<dbReference type="GO" id="GO:0003697">
    <property type="term" value="F:single-stranded DNA binding"/>
    <property type="evidence" value="ECO:0007669"/>
    <property type="project" value="TreeGrafter"/>
</dbReference>
<dbReference type="GeneID" id="19114123"/>
<dbReference type="Proteomes" id="UP000011761">
    <property type="component" value="Unassembled WGS sequence"/>
</dbReference>
<dbReference type="HOGENOM" id="CLU_007773_2_0_1"/>
<accession>M2LUE2</accession>
<evidence type="ECO:0000256" key="1">
    <source>
        <dbReference type="PIRSR" id="PIRSR610347-1"/>
    </source>
</evidence>
<sequence>MSRPQDSNDLQPLATSTLAGLDRAAMERERLARAASRKRQRDPSISPPPVRSPRKAPKLECTTIDLPSGARLNTFSTLVQQDQQTRKSEAANAASANLKAENKGARRVQDHPIDKTTSGLEYPNGVVKTTWAFGHARTGNDIKIEEVLEPRTLRTALLSAFQWDVEWVLSKLKVPPNGGTTKCIFVMQAKEDSLRQQMLTETDAMRPFLRLTFPYMGGSVFCMHSKLMLLFHPHKLRIAIPSANLLSFDWGETGMMENSVFIIDLPRLVDEQRARVTADDLTFFGKELLYFLKKQDIDQDVRDGVLGFDFAATAHIAFVHTAGGTSFGEEAQRTGLPGLARAVRSLRLQTRSLEVDFAASSIGSLNDEFLRSVHSAAKGEDAIALTSAAASQAKANFFRPSPGKRTSAADNIKTKLRIYFPTQETVTNSTAGAAGTICLSRKWYENMTFPRSVFRDYVSTRPGLLSHNKILYARGKQKQGTQDVAWAYVGSANMSESAWGKLSYDRKAKVWKVNCRNWECGVLLPVPAERLRSAASNNNTKEAKSGKNGAPAPGNDSETESEGEGEAKGSESADEIVGMEVFNTWVDLPFQYPGRTYDGREPWYFQEHNR</sequence>
<dbReference type="PANTHER" id="PTHR12415">
    <property type="entry name" value="TYROSYL-DNA PHOSPHODIESTERASE 1"/>
    <property type="match status" value="1"/>
</dbReference>
<feature type="active site" description="Proton donor/acceptor" evidence="1">
    <location>
        <position position="467"/>
    </location>
</feature>
<name>M2LUE2_BAUPA</name>
<dbReference type="InterPro" id="IPR010347">
    <property type="entry name" value="Tdp1"/>
</dbReference>
<gene>
    <name evidence="5" type="ORF">BAUCODRAFT_416098</name>
</gene>
<reference evidence="5 6" key="1">
    <citation type="journal article" date="2012" name="PLoS Pathog.">
        <title>Diverse lifestyles and strategies of plant pathogenesis encoded in the genomes of eighteen Dothideomycetes fungi.</title>
        <authorList>
            <person name="Ohm R.A."/>
            <person name="Feau N."/>
            <person name="Henrissat B."/>
            <person name="Schoch C.L."/>
            <person name="Horwitz B.A."/>
            <person name="Barry K.W."/>
            <person name="Condon B.J."/>
            <person name="Copeland A.C."/>
            <person name="Dhillon B."/>
            <person name="Glaser F."/>
            <person name="Hesse C.N."/>
            <person name="Kosti I."/>
            <person name="LaButti K."/>
            <person name="Lindquist E.A."/>
            <person name="Lucas S."/>
            <person name="Salamov A.A."/>
            <person name="Bradshaw R.E."/>
            <person name="Ciuffetti L."/>
            <person name="Hamelin R.C."/>
            <person name="Kema G.H.J."/>
            <person name="Lawrence C."/>
            <person name="Scott J.A."/>
            <person name="Spatafora J.W."/>
            <person name="Turgeon B.G."/>
            <person name="de Wit P.J.G.M."/>
            <person name="Zhong S."/>
            <person name="Goodwin S.B."/>
            <person name="Grigoriev I.V."/>
        </authorList>
    </citation>
    <scope>NUCLEOTIDE SEQUENCE [LARGE SCALE GENOMIC DNA]</scope>
    <source>
        <strain evidence="5 6">UAMH 10762</strain>
    </source>
</reference>